<protein>
    <submittedName>
        <fullName evidence="1">DUF4060 family protein</fullName>
    </submittedName>
</protein>
<reference evidence="1" key="1">
    <citation type="journal article" date="2018" name="Genome Biol.">
        <title>SKESA: strategic k-mer extension for scrupulous assemblies.</title>
        <authorList>
            <person name="Souvorov A."/>
            <person name="Agarwala R."/>
            <person name="Lipman D.J."/>
        </authorList>
    </citation>
    <scope>NUCLEOTIDE SEQUENCE</scope>
    <source>
        <strain evidence="1">11-3796</strain>
    </source>
</reference>
<gene>
    <name evidence="1" type="ORF">G0D72_21685</name>
</gene>
<evidence type="ECO:0000313" key="1">
    <source>
        <dbReference type="EMBL" id="HAC6771626.1"/>
    </source>
</evidence>
<accession>A0A702DHD2</accession>
<dbReference type="InterPro" id="IPR025135">
    <property type="entry name" value="DUF4060"/>
</dbReference>
<organism evidence="1">
    <name type="scientific">Salmonella diarizonae</name>
    <dbReference type="NCBI Taxonomy" id="59204"/>
    <lineage>
        <taxon>Bacteria</taxon>
        <taxon>Pseudomonadati</taxon>
        <taxon>Pseudomonadota</taxon>
        <taxon>Gammaproteobacteria</taxon>
        <taxon>Enterobacterales</taxon>
        <taxon>Enterobacteriaceae</taxon>
        <taxon>Salmonella</taxon>
    </lineage>
</organism>
<proteinExistence type="predicted"/>
<sequence length="80" mass="9142">MKMTWFQHPACTTEEADELVKQYRRRGVKTERSLNHDCINWTVSALLPEVPVEVVNRATSYVATAMIGVRKLRNLPAQAN</sequence>
<dbReference type="AlphaFoldDB" id="A0A702DHD2"/>
<comment type="caution">
    <text evidence="1">The sequence shown here is derived from an EMBL/GenBank/DDBJ whole genome shotgun (WGS) entry which is preliminary data.</text>
</comment>
<reference evidence="1" key="2">
    <citation type="submission" date="2018-07" db="EMBL/GenBank/DDBJ databases">
        <authorList>
            <consortium name="NCBI Pathogen Detection Project"/>
        </authorList>
    </citation>
    <scope>NUCLEOTIDE SEQUENCE</scope>
    <source>
        <strain evidence="1">11-3796</strain>
    </source>
</reference>
<dbReference type="EMBL" id="DAAMIJ010000092">
    <property type="protein sequence ID" value="HAC6771626.1"/>
    <property type="molecule type" value="Genomic_DNA"/>
</dbReference>
<dbReference type="Pfam" id="PF13269">
    <property type="entry name" value="DUF4060"/>
    <property type="match status" value="1"/>
</dbReference>
<name>A0A702DHD2_SALDZ</name>